<keyword evidence="1 5" id="KW-0673">Quorum sensing</keyword>
<reference evidence="8" key="1">
    <citation type="submission" date="2020-09" db="EMBL/GenBank/DDBJ databases">
        <title>The genome sequence of strain Labrenzia suaedae 4C16A.</title>
        <authorList>
            <person name="Liu Y."/>
        </authorList>
    </citation>
    <scope>NUCLEOTIDE SEQUENCE [LARGE SCALE GENOMIC DNA]</scope>
    <source>
        <strain evidence="8">4C16A</strain>
    </source>
</reference>
<evidence type="ECO:0000256" key="3">
    <source>
        <dbReference type="ARBA" id="ARBA00022691"/>
    </source>
</evidence>
<dbReference type="PANTHER" id="PTHR39322:SF1">
    <property type="entry name" value="ISOVALERYL-HOMOSERINE LACTONE SYNTHASE"/>
    <property type="match status" value="1"/>
</dbReference>
<keyword evidence="3 6" id="KW-0949">S-adenosyl-L-methionine</keyword>
<dbReference type="EMBL" id="JACYXI010000019">
    <property type="protein sequence ID" value="MBD8894022.1"/>
    <property type="molecule type" value="Genomic_DNA"/>
</dbReference>
<protein>
    <recommendedName>
        <fullName evidence="6">Acyl-homoserine-lactone synthase</fullName>
        <ecNumber evidence="6">2.3.1.184</ecNumber>
    </recommendedName>
    <alternativeName>
        <fullName evidence="6">Autoinducer synthesis protein</fullName>
    </alternativeName>
</protein>
<keyword evidence="4 5" id="KW-0071">Autoinducer synthesis</keyword>
<dbReference type="EC" id="2.3.1.184" evidence="6"/>
<comment type="caution">
    <text evidence="7">The sequence shown here is derived from an EMBL/GenBank/DDBJ whole genome shotgun (WGS) entry which is preliminary data.</text>
</comment>
<dbReference type="Gene3D" id="3.40.630.30">
    <property type="match status" value="1"/>
</dbReference>
<reference evidence="7 8" key="2">
    <citation type="journal article" date="2021" name="Int. J. Syst. Evol. Microbiol.">
        <title>Roseibium litorale sp. nov., isolated from a tidal flat sediment and proposal for the reclassification of Labrenzia polysiphoniae as Roseibium polysiphoniae comb. nov.</title>
        <authorList>
            <person name="Liu Y."/>
            <person name="Pei T."/>
            <person name="Du J."/>
            <person name="Chao M."/>
            <person name="Deng M.R."/>
            <person name="Zhu H."/>
        </authorList>
    </citation>
    <scope>NUCLEOTIDE SEQUENCE [LARGE SCALE GENOMIC DNA]</scope>
    <source>
        <strain evidence="7 8">4C16A</strain>
    </source>
</reference>
<gene>
    <name evidence="7" type="ORF">IG616_20950</name>
</gene>
<evidence type="ECO:0000256" key="1">
    <source>
        <dbReference type="ARBA" id="ARBA00022654"/>
    </source>
</evidence>
<keyword evidence="2 6" id="KW-0808">Transferase</keyword>
<evidence type="ECO:0000313" key="7">
    <source>
        <dbReference type="EMBL" id="MBD8894022.1"/>
    </source>
</evidence>
<dbReference type="Pfam" id="PF00765">
    <property type="entry name" value="Autoind_synth"/>
    <property type="match status" value="1"/>
</dbReference>
<evidence type="ECO:0000256" key="5">
    <source>
        <dbReference type="PROSITE-ProRule" id="PRU00533"/>
    </source>
</evidence>
<dbReference type="PANTHER" id="PTHR39322">
    <property type="entry name" value="ACYL-HOMOSERINE-LACTONE SYNTHASE"/>
    <property type="match status" value="1"/>
</dbReference>
<accession>A0ABR9CT46</accession>
<evidence type="ECO:0000313" key="8">
    <source>
        <dbReference type="Proteomes" id="UP000632063"/>
    </source>
</evidence>
<dbReference type="RefSeq" id="WP_192150580.1">
    <property type="nucleotide sequence ID" value="NZ_JACYXI010000019.1"/>
</dbReference>
<evidence type="ECO:0000256" key="2">
    <source>
        <dbReference type="ARBA" id="ARBA00022679"/>
    </source>
</evidence>
<dbReference type="SUPFAM" id="SSF55729">
    <property type="entry name" value="Acyl-CoA N-acyltransferases (Nat)"/>
    <property type="match status" value="1"/>
</dbReference>
<keyword evidence="8" id="KW-1185">Reference proteome</keyword>
<proteinExistence type="inferred from homology"/>
<sequence>METVCLTWETAHLHGDFWYQHHQIRKALFVDSYRWSVPHNNDVEWDCYDNPNTRYVLTHVDGRVIAASRFNPCSFDGGTFTYMIRDAALGRLPSIPRGILENPPIDNATWEATRFSVDPTLAPAEKNAALSENARAIALAAKSVGAQTLIALMQPAFVRWLKQAGLQAERIGPILRDDTGSRICVIQMHLHYV</sequence>
<evidence type="ECO:0000256" key="6">
    <source>
        <dbReference type="RuleBase" id="RU361135"/>
    </source>
</evidence>
<dbReference type="PROSITE" id="PS51187">
    <property type="entry name" value="AUTOINDUCER_SYNTH_2"/>
    <property type="match status" value="1"/>
</dbReference>
<dbReference type="Proteomes" id="UP000632063">
    <property type="component" value="Unassembled WGS sequence"/>
</dbReference>
<organism evidence="7 8">
    <name type="scientific">Roseibium litorale</name>
    <dbReference type="NCBI Taxonomy" id="2803841"/>
    <lineage>
        <taxon>Bacteria</taxon>
        <taxon>Pseudomonadati</taxon>
        <taxon>Pseudomonadota</taxon>
        <taxon>Alphaproteobacteria</taxon>
        <taxon>Hyphomicrobiales</taxon>
        <taxon>Stappiaceae</taxon>
        <taxon>Roseibium</taxon>
    </lineage>
</organism>
<comment type="catalytic activity">
    <reaction evidence="6">
        <text>a fatty acyl-[ACP] + S-adenosyl-L-methionine = an N-acyl-L-homoserine lactone + S-methyl-5'-thioadenosine + holo-[ACP] + H(+)</text>
        <dbReference type="Rhea" id="RHEA:10096"/>
        <dbReference type="Rhea" id="RHEA-COMP:9685"/>
        <dbReference type="Rhea" id="RHEA-COMP:14125"/>
        <dbReference type="ChEBI" id="CHEBI:15378"/>
        <dbReference type="ChEBI" id="CHEBI:17509"/>
        <dbReference type="ChEBI" id="CHEBI:55474"/>
        <dbReference type="ChEBI" id="CHEBI:59789"/>
        <dbReference type="ChEBI" id="CHEBI:64479"/>
        <dbReference type="ChEBI" id="CHEBI:138651"/>
        <dbReference type="EC" id="2.3.1.184"/>
    </reaction>
</comment>
<dbReference type="PRINTS" id="PR01549">
    <property type="entry name" value="AUTOINDCRSYN"/>
</dbReference>
<evidence type="ECO:0000256" key="4">
    <source>
        <dbReference type="ARBA" id="ARBA00022929"/>
    </source>
</evidence>
<dbReference type="InterPro" id="IPR001690">
    <property type="entry name" value="Autoind_synthase"/>
</dbReference>
<name>A0ABR9CT46_9HYPH</name>
<dbReference type="InterPro" id="IPR016181">
    <property type="entry name" value="Acyl_CoA_acyltransferase"/>
</dbReference>
<comment type="similarity">
    <text evidence="5 6">Belongs to the autoinducer synthase family.</text>
</comment>